<sequence length="212" mass="23157">MAPSTSDPDEPLPLLVRAEAMVNITLDDTSPFITYSDGWGIQSPQDPDLDYYFQDTYHGTETVGANATIVFSGSGVFIFGSTGPNHGNLQVSVNGAHQTFSAYSTTPLFQQCLFSSMVDASYNEVILINIGGPSGNYLDLDYIITTVPEKCVLCATLVEVYLTPCSARRSLLNPISRQSLPVADFLLLLPRRRLPQEAQRLLPHPNPPPPPR</sequence>
<gene>
    <name evidence="1" type="ORF">CALVIDRAFT_33514</name>
</gene>
<dbReference type="EMBL" id="KV417367">
    <property type="protein sequence ID" value="KZO89752.1"/>
    <property type="molecule type" value="Genomic_DNA"/>
</dbReference>
<dbReference type="STRING" id="1330018.A0A167FQU9"/>
<dbReference type="AlphaFoldDB" id="A0A167FQU9"/>
<protein>
    <submittedName>
        <fullName evidence="1">Uncharacterized protein</fullName>
    </submittedName>
</protein>
<organism evidence="1 2">
    <name type="scientific">Calocera viscosa (strain TUFC12733)</name>
    <dbReference type="NCBI Taxonomy" id="1330018"/>
    <lineage>
        <taxon>Eukaryota</taxon>
        <taxon>Fungi</taxon>
        <taxon>Dikarya</taxon>
        <taxon>Basidiomycota</taxon>
        <taxon>Agaricomycotina</taxon>
        <taxon>Dacrymycetes</taxon>
        <taxon>Dacrymycetales</taxon>
        <taxon>Dacrymycetaceae</taxon>
        <taxon>Calocera</taxon>
    </lineage>
</organism>
<reference evidence="1 2" key="1">
    <citation type="journal article" date="2016" name="Mol. Biol. Evol.">
        <title>Comparative Genomics of Early-Diverging Mushroom-Forming Fungi Provides Insights into the Origins of Lignocellulose Decay Capabilities.</title>
        <authorList>
            <person name="Nagy L.G."/>
            <person name="Riley R."/>
            <person name="Tritt A."/>
            <person name="Adam C."/>
            <person name="Daum C."/>
            <person name="Floudas D."/>
            <person name="Sun H."/>
            <person name="Yadav J.S."/>
            <person name="Pangilinan J."/>
            <person name="Larsson K.H."/>
            <person name="Matsuura K."/>
            <person name="Barry K."/>
            <person name="Labutti K."/>
            <person name="Kuo R."/>
            <person name="Ohm R.A."/>
            <person name="Bhattacharya S.S."/>
            <person name="Shirouzu T."/>
            <person name="Yoshinaga Y."/>
            <person name="Martin F.M."/>
            <person name="Grigoriev I.V."/>
            <person name="Hibbett D.S."/>
        </authorList>
    </citation>
    <scope>NUCLEOTIDE SEQUENCE [LARGE SCALE GENOMIC DNA]</scope>
    <source>
        <strain evidence="1 2">TUFC12733</strain>
    </source>
</reference>
<dbReference type="Proteomes" id="UP000076738">
    <property type="component" value="Unassembled WGS sequence"/>
</dbReference>
<keyword evidence="2" id="KW-1185">Reference proteome</keyword>
<dbReference type="Gene3D" id="2.60.120.260">
    <property type="entry name" value="Galactose-binding domain-like"/>
    <property type="match status" value="1"/>
</dbReference>
<name>A0A167FQU9_CALVF</name>
<evidence type="ECO:0000313" key="2">
    <source>
        <dbReference type="Proteomes" id="UP000076738"/>
    </source>
</evidence>
<dbReference type="OrthoDB" id="2563669at2759"/>
<accession>A0A167FQU9</accession>
<proteinExistence type="predicted"/>
<evidence type="ECO:0000313" key="1">
    <source>
        <dbReference type="EMBL" id="KZO89752.1"/>
    </source>
</evidence>